<keyword evidence="1" id="KW-0812">Transmembrane</keyword>
<keyword evidence="1" id="KW-1133">Transmembrane helix</keyword>
<reference evidence="3" key="1">
    <citation type="journal article" date="2019" name="Int. J. Syst. Evol. Microbiol.">
        <title>The Global Catalogue of Microorganisms (GCM) 10K type strain sequencing project: providing services to taxonomists for standard genome sequencing and annotation.</title>
        <authorList>
            <consortium name="The Broad Institute Genomics Platform"/>
            <consortium name="The Broad Institute Genome Sequencing Center for Infectious Disease"/>
            <person name="Wu L."/>
            <person name="Ma J."/>
        </authorList>
    </citation>
    <scope>NUCLEOTIDE SEQUENCE [LARGE SCALE GENOMIC DNA]</scope>
    <source>
        <strain evidence="3">GH52</strain>
    </source>
</reference>
<evidence type="ECO:0000313" key="2">
    <source>
        <dbReference type="EMBL" id="MFD2116064.1"/>
    </source>
</evidence>
<keyword evidence="1" id="KW-0472">Membrane</keyword>
<comment type="caution">
    <text evidence="2">The sequence shown here is derived from an EMBL/GenBank/DDBJ whole genome shotgun (WGS) entry which is preliminary data.</text>
</comment>
<protein>
    <submittedName>
        <fullName evidence="2">Stage III sporulation protein AG</fullName>
    </submittedName>
</protein>
<feature type="transmembrane region" description="Helical" evidence="1">
    <location>
        <begin position="27"/>
        <end position="47"/>
    </location>
</feature>
<proteinExistence type="predicted"/>
<accession>A0ABW4YKA5</accession>
<dbReference type="InterPro" id="IPR014195">
    <property type="entry name" value="Spore_III_AG"/>
</dbReference>
<dbReference type="RefSeq" id="WP_377771856.1">
    <property type="nucleotide sequence ID" value="NZ_JBHUHO010000029.1"/>
</dbReference>
<keyword evidence="3" id="KW-1185">Reference proteome</keyword>
<sequence length="209" mass="22952">MAKWLEKFEKVVGGGSGGPKRVRTLRYLLILGGVGAALMLLNSFVSLQSVEPQLEEQAMEPEAALTLGKKSELETLFETYEQSIENRLKEILENIVGVGTVDVLVTIDSTEEIVVERNEQQSEQITNEVDRNGGRRHITSTTKSGQIMLQDDDGDNAPIISKTLNPKIRGIIVVANGAEHATVRTLIIQAVERGVNVPINRISVVPRKQ</sequence>
<name>A0ABW4YKA5_9BACL</name>
<dbReference type="NCBIfam" id="TIGR02830">
    <property type="entry name" value="spore_III_AG"/>
    <property type="match status" value="1"/>
</dbReference>
<gene>
    <name evidence="2" type="primary">spoIIIAG</name>
    <name evidence="2" type="ORF">ACFSJH_10045</name>
</gene>
<organism evidence="2 3">
    <name type="scientific">Paenibacillus yanchengensis</name>
    <dbReference type="NCBI Taxonomy" id="2035833"/>
    <lineage>
        <taxon>Bacteria</taxon>
        <taxon>Bacillati</taxon>
        <taxon>Bacillota</taxon>
        <taxon>Bacilli</taxon>
        <taxon>Bacillales</taxon>
        <taxon>Paenibacillaceae</taxon>
        <taxon>Paenibacillus</taxon>
    </lineage>
</organism>
<dbReference type="Proteomes" id="UP001597362">
    <property type="component" value="Unassembled WGS sequence"/>
</dbReference>
<dbReference type="EMBL" id="JBHUHO010000029">
    <property type="protein sequence ID" value="MFD2116064.1"/>
    <property type="molecule type" value="Genomic_DNA"/>
</dbReference>
<evidence type="ECO:0000313" key="3">
    <source>
        <dbReference type="Proteomes" id="UP001597362"/>
    </source>
</evidence>
<evidence type="ECO:0000256" key="1">
    <source>
        <dbReference type="SAM" id="Phobius"/>
    </source>
</evidence>